<gene>
    <name evidence="2" type="ORF">ACJDU8_21965</name>
</gene>
<accession>A0ABW8SQY8</accession>
<dbReference type="RefSeq" id="WP_406794315.1">
    <property type="nucleotide sequence ID" value="NZ_JBJHZX010000050.1"/>
</dbReference>
<dbReference type="EMBL" id="JBJHZX010000050">
    <property type="protein sequence ID" value="MFL0198206.1"/>
    <property type="molecule type" value="Genomic_DNA"/>
</dbReference>
<evidence type="ECO:0000259" key="1">
    <source>
        <dbReference type="PROSITE" id="PS50035"/>
    </source>
</evidence>
<dbReference type="InterPro" id="IPR027417">
    <property type="entry name" value="P-loop_NTPase"/>
</dbReference>
<dbReference type="CDD" id="cd09126">
    <property type="entry name" value="PLDc_C_DEXD_like"/>
    <property type="match status" value="1"/>
</dbReference>
<keyword evidence="3" id="KW-1185">Reference proteome</keyword>
<evidence type="ECO:0000313" key="3">
    <source>
        <dbReference type="Proteomes" id="UP001623660"/>
    </source>
</evidence>
<comment type="caution">
    <text evidence="2">The sequence shown here is derived from an EMBL/GenBank/DDBJ whole genome shotgun (WGS) entry which is preliminary data.</text>
</comment>
<feature type="domain" description="PLD phosphodiesterase" evidence="1">
    <location>
        <begin position="200"/>
        <end position="227"/>
    </location>
</feature>
<dbReference type="SUPFAM" id="SSF56024">
    <property type="entry name" value="Phospholipase D/nuclease"/>
    <property type="match status" value="1"/>
</dbReference>
<protein>
    <submittedName>
        <fullName evidence="2">Phospholipase D-like domain-containing protein</fullName>
    </submittedName>
</protein>
<dbReference type="InterPro" id="IPR025202">
    <property type="entry name" value="PLD-like_dom"/>
</dbReference>
<organism evidence="2 3">
    <name type="scientific">Candidatus Clostridium eludens</name>
    <dbReference type="NCBI Taxonomy" id="3381663"/>
    <lineage>
        <taxon>Bacteria</taxon>
        <taxon>Bacillati</taxon>
        <taxon>Bacillota</taxon>
        <taxon>Clostridia</taxon>
        <taxon>Eubacteriales</taxon>
        <taxon>Clostridiaceae</taxon>
        <taxon>Clostridium</taxon>
    </lineage>
</organism>
<proteinExistence type="predicted"/>
<dbReference type="InterPro" id="IPR001736">
    <property type="entry name" value="PLipase_D/transphosphatidylase"/>
</dbReference>
<reference evidence="2 3" key="1">
    <citation type="submission" date="2024-11" db="EMBL/GenBank/DDBJ databases">
        <authorList>
            <person name="Heng Y.C."/>
            <person name="Lim A.C.H."/>
            <person name="Lee J.K.Y."/>
            <person name="Kittelmann S."/>
        </authorList>
    </citation>
    <scope>NUCLEOTIDE SEQUENCE [LARGE SCALE GENOMIC DNA]</scope>
    <source>
        <strain evidence="2 3">WILCCON 0269</strain>
    </source>
</reference>
<sequence length="250" mass="28760">MSVKEKKTELEKLSNIAKQSSFVIVATGKFVGEGFDEPRLDTLFLAMPIAWKGTLQQYAGRLHRIYDNKNEVQIYDYVDVHIGVLERMYEKRLKGYASIGYSAKSESKPFETINLIYNNNNFLTVFSNDVFSTKHEIVIVSPFISKRRLSQMLKLLMIAIKNGNRIKVVTRPETDFKEKDKGALMEMYKFIRMSGIDIIFKTNIHQKFAIFDQKIVWYGSINLLGYGSAEESIMRLESINIANELLGSIE</sequence>
<dbReference type="SUPFAM" id="SSF52540">
    <property type="entry name" value="P-loop containing nucleoside triphosphate hydrolases"/>
    <property type="match status" value="1"/>
</dbReference>
<dbReference type="Gene3D" id="3.40.50.300">
    <property type="entry name" value="P-loop containing nucleotide triphosphate hydrolases"/>
    <property type="match status" value="1"/>
</dbReference>
<dbReference type="Proteomes" id="UP001623660">
    <property type="component" value="Unassembled WGS sequence"/>
</dbReference>
<dbReference type="CDD" id="cd18785">
    <property type="entry name" value="SF2_C"/>
    <property type="match status" value="1"/>
</dbReference>
<evidence type="ECO:0000313" key="2">
    <source>
        <dbReference type="EMBL" id="MFL0198206.1"/>
    </source>
</evidence>
<dbReference type="Pfam" id="PF13091">
    <property type="entry name" value="PLDc_2"/>
    <property type="match status" value="1"/>
</dbReference>
<dbReference type="PROSITE" id="PS50035">
    <property type="entry name" value="PLD"/>
    <property type="match status" value="1"/>
</dbReference>
<name>A0ABW8SQY8_9CLOT</name>
<dbReference type="Gene3D" id="3.30.870.10">
    <property type="entry name" value="Endonuclease Chain A"/>
    <property type="match status" value="1"/>
</dbReference>